<dbReference type="EMBL" id="LXQC01000161">
    <property type="protein sequence ID" value="TFE67124.1"/>
    <property type="molecule type" value="Genomic_DNA"/>
</dbReference>
<accession>A0A4Y8P8Z8</accession>
<dbReference type="Proteomes" id="UP000297713">
    <property type="component" value="Unassembled WGS sequence"/>
</dbReference>
<comment type="caution">
    <text evidence="1">The sequence shown here is derived from an EMBL/GenBank/DDBJ whole genome shotgun (WGS) entry which is preliminary data.</text>
</comment>
<dbReference type="RefSeq" id="WP_134440624.1">
    <property type="nucleotide sequence ID" value="NZ_LXQC01000161.1"/>
</dbReference>
<dbReference type="AlphaFoldDB" id="A0A4Y8P8Z8"/>
<name>A0A4Y8P8Z8_9BACT</name>
<evidence type="ECO:0000313" key="2">
    <source>
        <dbReference type="Proteomes" id="UP000297713"/>
    </source>
</evidence>
<organism evidence="1 2">
    <name type="scientific">Methylacidiphilum caldifontis</name>
    <dbReference type="NCBI Taxonomy" id="2795386"/>
    <lineage>
        <taxon>Bacteria</taxon>
        <taxon>Pseudomonadati</taxon>
        <taxon>Verrucomicrobiota</taxon>
        <taxon>Methylacidiphilae</taxon>
        <taxon>Methylacidiphilales</taxon>
        <taxon>Methylacidiphilaceae</taxon>
        <taxon>Methylacidiphilum (ex Ratnadevi et al. 2023)</taxon>
    </lineage>
</organism>
<sequence>MSLSIDPQQFIQEGLLNNITHPAELEKILRKGLSPHFDFLQLREKWLLWMLRHYRDSLAACFEHALYERNPDVFGGKLSWYINLLWVFFWYEINRNSHTSDKRLCIEWLKGVSLSEEDLQQIGIKESSIEDPLLDEGSAKERIFDFCQLSLFSRPYVFLFDQTENYGENEKLAWKLAKVISSLVDYCPHQLTLVTANLRPWQEKIIVHWENAFRDRIFYPPLPELQLEGANEEQAHRLVKQHPISDEKKQEFFKNFNGSSRIEKR</sequence>
<gene>
    <name evidence="1" type="ORF">A7Q10_09900</name>
</gene>
<protein>
    <submittedName>
        <fullName evidence="1">Uncharacterized protein</fullName>
    </submittedName>
</protein>
<evidence type="ECO:0000313" key="1">
    <source>
        <dbReference type="EMBL" id="TFE67124.1"/>
    </source>
</evidence>
<dbReference type="OrthoDB" id="8477079at2"/>
<reference evidence="1 2" key="1">
    <citation type="submission" date="2016-05" db="EMBL/GenBank/DDBJ databases">
        <title>Diversity and Homogeneity among Thermoacidophilic Verrucomicrobia Methanotrophs Linked with Geographical Origin.</title>
        <authorList>
            <person name="Erikstad H.-A."/>
            <person name="Smestad N.B."/>
            <person name="Ceballos R.M."/>
            <person name="Birkeland N.-K."/>
        </authorList>
    </citation>
    <scope>NUCLEOTIDE SEQUENCE [LARGE SCALE GENOMIC DNA]</scope>
    <source>
        <strain evidence="1 2">Phi</strain>
    </source>
</reference>
<keyword evidence="2" id="KW-1185">Reference proteome</keyword>
<proteinExistence type="predicted"/>